<evidence type="ECO:0000256" key="2">
    <source>
        <dbReference type="ARBA" id="ARBA00023015"/>
    </source>
</evidence>
<dbReference type="PANTHER" id="PTHR37701">
    <property type="entry name" value="METHYL-CPG-BINDING DOMAIN-CONTAINING PROTEIN 8"/>
    <property type="match status" value="1"/>
</dbReference>
<accession>A0A6V7P8A9</accession>
<name>A0A6V7P8A9_ANACO</name>
<evidence type="ECO:0000256" key="3">
    <source>
        <dbReference type="ARBA" id="ARBA00023125"/>
    </source>
</evidence>
<feature type="compositionally biased region" description="Polar residues" evidence="6">
    <location>
        <begin position="50"/>
        <end position="59"/>
    </location>
</feature>
<evidence type="ECO:0000256" key="1">
    <source>
        <dbReference type="ARBA" id="ARBA00004123"/>
    </source>
</evidence>
<gene>
    <name evidence="8" type="ORF">CB5_LOCUS10119</name>
</gene>
<dbReference type="GO" id="GO:0005634">
    <property type="term" value="C:nucleus"/>
    <property type="evidence" value="ECO:0007669"/>
    <property type="project" value="UniProtKB-SubCell"/>
</dbReference>
<comment type="subcellular location">
    <subcellularLocation>
        <location evidence="1">Nucleus</location>
    </subcellularLocation>
</comment>
<dbReference type="SUPFAM" id="SSF54171">
    <property type="entry name" value="DNA-binding domain"/>
    <property type="match status" value="1"/>
</dbReference>
<dbReference type="EMBL" id="LR862146">
    <property type="protein sequence ID" value="CAD1826908.1"/>
    <property type="molecule type" value="Genomic_DNA"/>
</dbReference>
<dbReference type="PROSITE" id="PS50982">
    <property type="entry name" value="MBD"/>
    <property type="match status" value="1"/>
</dbReference>
<sequence length="321" mass="35552">MATELIPVVDLRLLSQAELNTLSHSCPNAFDLRRCDDIVVPKIDRSVFNESAGSRKQTYSASASPLTSPPPLPPPPPPPAPPRRGEDPSFSSPATATDPPQNLTLDPPPHAPAGRNVDSVSNGCKAESLALVPVQDRDREVLNPKGVAVDLVALGEKVDPFGEELRRRTEGLSKEEELLGFLNGLDGQWGSRRRRRKIVDASGLGDHLPKGWKLLLGLKRKEGVAWVNCRRYVSPNGHQFVTCKEVSSYLLSLVGQPNSLIQVSVETDGEQLDLLDLLQQVFTSKMVLQRKTRLCPQLPLYLLIMRSKWLFIWVRGRQQKN</sequence>
<keyword evidence="3" id="KW-0238">DNA-binding</keyword>
<feature type="domain" description="MBD" evidence="7">
    <location>
        <begin position="198"/>
        <end position="270"/>
    </location>
</feature>
<feature type="compositionally biased region" description="Polar residues" evidence="6">
    <location>
        <begin position="89"/>
        <end position="104"/>
    </location>
</feature>
<dbReference type="InterPro" id="IPR037472">
    <property type="entry name" value="MBD8"/>
</dbReference>
<evidence type="ECO:0000256" key="5">
    <source>
        <dbReference type="ARBA" id="ARBA00023242"/>
    </source>
</evidence>
<dbReference type="PANTHER" id="PTHR37701:SF17">
    <property type="entry name" value="METHYL BINDING DOMAIN117"/>
    <property type="match status" value="1"/>
</dbReference>
<proteinExistence type="predicted"/>
<dbReference type="GO" id="GO:0003677">
    <property type="term" value="F:DNA binding"/>
    <property type="evidence" value="ECO:0007669"/>
    <property type="project" value="UniProtKB-KW"/>
</dbReference>
<dbReference type="AlphaFoldDB" id="A0A6V7P8A9"/>
<keyword evidence="5" id="KW-0539">Nucleus</keyword>
<organism evidence="8">
    <name type="scientific">Ananas comosus var. bracteatus</name>
    <name type="common">red pineapple</name>
    <dbReference type="NCBI Taxonomy" id="296719"/>
    <lineage>
        <taxon>Eukaryota</taxon>
        <taxon>Viridiplantae</taxon>
        <taxon>Streptophyta</taxon>
        <taxon>Embryophyta</taxon>
        <taxon>Tracheophyta</taxon>
        <taxon>Spermatophyta</taxon>
        <taxon>Magnoliopsida</taxon>
        <taxon>Liliopsida</taxon>
        <taxon>Poales</taxon>
        <taxon>Bromeliaceae</taxon>
        <taxon>Bromelioideae</taxon>
        <taxon>Ananas</taxon>
    </lineage>
</organism>
<keyword evidence="4" id="KW-0804">Transcription</keyword>
<evidence type="ECO:0000256" key="4">
    <source>
        <dbReference type="ARBA" id="ARBA00023163"/>
    </source>
</evidence>
<keyword evidence="2" id="KW-0805">Transcription regulation</keyword>
<feature type="region of interest" description="Disordered" evidence="6">
    <location>
        <begin position="50"/>
        <end position="120"/>
    </location>
</feature>
<evidence type="ECO:0000256" key="6">
    <source>
        <dbReference type="SAM" id="MobiDB-lite"/>
    </source>
</evidence>
<dbReference type="InterPro" id="IPR016177">
    <property type="entry name" value="DNA-bd_dom_sf"/>
</dbReference>
<evidence type="ECO:0000313" key="8">
    <source>
        <dbReference type="EMBL" id="CAD1826908.1"/>
    </source>
</evidence>
<evidence type="ECO:0000259" key="7">
    <source>
        <dbReference type="PROSITE" id="PS50982"/>
    </source>
</evidence>
<feature type="compositionally biased region" description="Pro residues" evidence="6">
    <location>
        <begin position="67"/>
        <end position="82"/>
    </location>
</feature>
<reference evidence="8" key="1">
    <citation type="submission" date="2020-07" db="EMBL/GenBank/DDBJ databases">
        <authorList>
            <person name="Lin J."/>
        </authorList>
    </citation>
    <scope>NUCLEOTIDE SEQUENCE</scope>
</reference>
<dbReference type="InterPro" id="IPR001739">
    <property type="entry name" value="Methyl_CpG_DNA-bd"/>
</dbReference>
<protein>
    <recommendedName>
        <fullName evidence="7">MBD domain-containing protein</fullName>
    </recommendedName>
</protein>